<dbReference type="GO" id="GO:0016989">
    <property type="term" value="F:sigma factor antagonist activity"/>
    <property type="evidence" value="ECO:0007669"/>
    <property type="project" value="TreeGrafter"/>
</dbReference>
<dbReference type="Pfam" id="PF10099">
    <property type="entry name" value="RskA_C"/>
    <property type="match status" value="1"/>
</dbReference>
<evidence type="ECO:0000256" key="1">
    <source>
        <dbReference type="SAM" id="Phobius"/>
    </source>
</evidence>
<dbReference type="PANTHER" id="PTHR37461:SF1">
    <property type="entry name" value="ANTI-SIGMA-K FACTOR RSKA"/>
    <property type="match status" value="1"/>
</dbReference>
<feature type="domain" description="Anti-sigma K factor RskA C-terminal" evidence="2">
    <location>
        <begin position="95"/>
        <end position="216"/>
    </location>
</feature>
<reference evidence="3 4" key="1">
    <citation type="journal article" date="2012" name="J. Bacteriol.">
        <title>Genome Sequence of Pectin-Degrading Alishewanella agri, Isolated from Landfill Soil.</title>
        <authorList>
            <person name="Kim J."/>
            <person name="Jung J."/>
            <person name="Sung J.S."/>
            <person name="Chun J."/>
            <person name="Park W."/>
        </authorList>
    </citation>
    <scope>NUCLEOTIDE SEQUENCE [LARGE SCALE GENOMIC DNA]</scope>
    <source>
        <strain evidence="3 4">BL06</strain>
    </source>
</reference>
<dbReference type="Proteomes" id="UP000035062">
    <property type="component" value="Unassembled WGS sequence"/>
</dbReference>
<gene>
    <name evidence="3" type="ORF">AGRI_12521</name>
</gene>
<comment type="caution">
    <text evidence="3">The sequence shown here is derived from an EMBL/GenBank/DDBJ whole genome shotgun (WGS) entry which is preliminary data.</text>
</comment>
<sequence>MKFDDQNLLDELAVDYILGTMRGAARRRFQKLMMSQPNIRQTVWRWEQHLNPLAESLPTSAPNPEVWLKIQRRLGWLPTEQRVETRTTSRVSWLIAAAASILLAVVMLRPYLVDPVSQQVALIQTTDAKVWWSIAKTELQLTVRATSAVQAHTDKDYELWMLPANGQAPISLGLLPQNQERILQVPAAAKDLMIAALAVSIEPKGGSPTGAPTGDVLFTAEIITL</sequence>
<name>I8U7Q8_9ALTE</name>
<protein>
    <recommendedName>
        <fullName evidence="2">Anti-sigma K factor RskA C-terminal domain-containing protein</fullName>
    </recommendedName>
</protein>
<dbReference type="GO" id="GO:0005886">
    <property type="term" value="C:plasma membrane"/>
    <property type="evidence" value="ECO:0007669"/>
    <property type="project" value="InterPro"/>
</dbReference>
<dbReference type="eggNOG" id="COG5343">
    <property type="taxonomic scope" value="Bacteria"/>
</dbReference>
<dbReference type="InterPro" id="IPR051474">
    <property type="entry name" value="Anti-sigma-K/W_factor"/>
</dbReference>
<dbReference type="PATRIC" id="fig|1195246.3.peg.2482"/>
<dbReference type="STRING" id="1195246.AGRI_12521"/>
<keyword evidence="4" id="KW-1185">Reference proteome</keyword>
<dbReference type="GO" id="GO:0006417">
    <property type="term" value="P:regulation of translation"/>
    <property type="evidence" value="ECO:0007669"/>
    <property type="project" value="TreeGrafter"/>
</dbReference>
<dbReference type="AlphaFoldDB" id="I8U7Q8"/>
<proteinExistence type="predicted"/>
<evidence type="ECO:0000259" key="2">
    <source>
        <dbReference type="Pfam" id="PF10099"/>
    </source>
</evidence>
<dbReference type="InterPro" id="IPR018764">
    <property type="entry name" value="RskA_C"/>
</dbReference>
<keyword evidence="1" id="KW-1133">Transmembrane helix</keyword>
<accession>I8U7Q8</accession>
<dbReference type="EMBL" id="AKKU01000025">
    <property type="protein sequence ID" value="EIW88028.1"/>
    <property type="molecule type" value="Genomic_DNA"/>
</dbReference>
<keyword evidence="1" id="KW-0472">Membrane</keyword>
<evidence type="ECO:0000313" key="4">
    <source>
        <dbReference type="Proteomes" id="UP000035062"/>
    </source>
</evidence>
<keyword evidence="1" id="KW-0812">Transmembrane</keyword>
<evidence type="ECO:0000313" key="3">
    <source>
        <dbReference type="EMBL" id="EIW88028.1"/>
    </source>
</evidence>
<feature type="transmembrane region" description="Helical" evidence="1">
    <location>
        <begin position="91"/>
        <end position="112"/>
    </location>
</feature>
<dbReference type="RefSeq" id="WP_008985294.1">
    <property type="nucleotide sequence ID" value="NZ_AKKU01000025.1"/>
</dbReference>
<dbReference type="PANTHER" id="PTHR37461">
    <property type="entry name" value="ANTI-SIGMA-K FACTOR RSKA"/>
    <property type="match status" value="1"/>
</dbReference>
<organism evidence="3 4">
    <name type="scientific">Alishewanella agri BL06</name>
    <dbReference type="NCBI Taxonomy" id="1195246"/>
    <lineage>
        <taxon>Bacteria</taxon>
        <taxon>Pseudomonadati</taxon>
        <taxon>Pseudomonadota</taxon>
        <taxon>Gammaproteobacteria</taxon>
        <taxon>Alteromonadales</taxon>
        <taxon>Alteromonadaceae</taxon>
        <taxon>Alishewanella</taxon>
    </lineage>
</organism>